<dbReference type="SUPFAM" id="SSF52540">
    <property type="entry name" value="P-loop containing nucleoside triphosphate hydrolases"/>
    <property type="match status" value="1"/>
</dbReference>
<feature type="compositionally biased region" description="Low complexity" evidence="1">
    <location>
        <begin position="118"/>
        <end position="129"/>
    </location>
</feature>
<feature type="region of interest" description="Disordered" evidence="1">
    <location>
        <begin position="105"/>
        <end position="129"/>
    </location>
</feature>
<dbReference type="PANTHER" id="PTHR48312">
    <property type="match status" value="1"/>
</dbReference>
<proteinExistence type="predicted"/>
<protein>
    <recommendedName>
        <fullName evidence="4">Sulfotransferase</fullName>
    </recommendedName>
</protein>
<evidence type="ECO:0000256" key="1">
    <source>
        <dbReference type="SAM" id="MobiDB-lite"/>
    </source>
</evidence>
<dbReference type="EMBL" id="JAYKXP010000002">
    <property type="protein sequence ID" value="KAK7060930.1"/>
    <property type="molecule type" value="Genomic_DNA"/>
</dbReference>
<dbReference type="Proteomes" id="UP001383192">
    <property type="component" value="Unassembled WGS sequence"/>
</dbReference>
<dbReference type="Gene3D" id="3.40.50.300">
    <property type="entry name" value="P-loop containing nucleotide triphosphate hydrolases"/>
    <property type="match status" value="1"/>
</dbReference>
<sequence length="308" mass="35172">MSNLFMRIFEGHPQLTQRDYFFFKGYFIGPERQCAAARENFSYMPGYDNWQELTYQKALEDCQGFIKSTEEQASFLAFTRSILGKIPLMKDHAHHLLPPAIPFETLPPKPTVTDPKIDSPSSPDNDTPNPSFLPTRFLLTLTPIFIIRHPAHIVASFLRAVSKTDMMAVDNPEFATATAFQPMIQLMDFYRANGIEPIVIDGGRLVNNTKRVISELCEKVGVDESIVKYEWEPRVIPEKFVGTGMDSFAGTAWRSTGVQKERGTEKPVVIEEEVKKWEDEWDVETAKIMEKLVRESMADYEKMLGYAI</sequence>
<evidence type="ECO:0008006" key="4">
    <source>
        <dbReference type="Google" id="ProtNLM"/>
    </source>
</evidence>
<comment type="caution">
    <text evidence="2">The sequence shown here is derived from an EMBL/GenBank/DDBJ whole genome shotgun (WGS) entry which is preliminary data.</text>
</comment>
<dbReference type="PANTHER" id="PTHR48312:SF1">
    <property type="entry name" value="SULFOTRANSFERASE"/>
    <property type="match status" value="1"/>
</dbReference>
<organism evidence="2 3">
    <name type="scientific">Paramarasmius palmivorus</name>
    <dbReference type="NCBI Taxonomy" id="297713"/>
    <lineage>
        <taxon>Eukaryota</taxon>
        <taxon>Fungi</taxon>
        <taxon>Dikarya</taxon>
        <taxon>Basidiomycota</taxon>
        <taxon>Agaricomycotina</taxon>
        <taxon>Agaricomycetes</taxon>
        <taxon>Agaricomycetidae</taxon>
        <taxon>Agaricales</taxon>
        <taxon>Marasmiineae</taxon>
        <taxon>Marasmiaceae</taxon>
        <taxon>Paramarasmius</taxon>
    </lineage>
</organism>
<gene>
    <name evidence="2" type="ORF">VNI00_000663</name>
</gene>
<accession>A0AAW0E9D6</accession>
<evidence type="ECO:0000313" key="2">
    <source>
        <dbReference type="EMBL" id="KAK7060930.1"/>
    </source>
</evidence>
<dbReference type="InterPro" id="IPR027417">
    <property type="entry name" value="P-loop_NTPase"/>
</dbReference>
<reference evidence="2 3" key="1">
    <citation type="submission" date="2024-01" db="EMBL/GenBank/DDBJ databases">
        <title>A draft genome for a cacao thread blight-causing isolate of Paramarasmius palmivorus.</title>
        <authorList>
            <person name="Baruah I.K."/>
            <person name="Bukari Y."/>
            <person name="Amoako-Attah I."/>
            <person name="Meinhardt L.W."/>
            <person name="Bailey B.A."/>
            <person name="Cohen S.P."/>
        </authorList>
    </citation>
    <scope>NUCLEOTIDE SEQUENCE [LARGE SCALE GENOMIC DNA]</scope>
    <source>
        <strain evidence="2 3">GH-12</strain>
    </source>
</reference>
<evidence type="ECO:0000313" key="3">
    <source>
        <dbReference type="Proteomes" id="UP001383192"/>
    </source>
</evidence>
<dbReference type="AlphaFoldDB" id="A0AAW0E9D6"/>
<keyword evidence="3" id="KW-1185">Reference proteome</keyword>
<name>A0AAW0E9D6_9AGAR</name>